<protein>
    <submittedName>
        <fullName evidence="1">Uncharacterized protein</fullName>
    </submittedName>
</protein>
<sequence>MMSWQSTCAISLSFTPSYARVTAPLELPPSFSAAFSMEYDFMVIGSLLEYLSKSPFFTPFQLRMLSAMSSTFFPLIIECPTGSPSPSEKTSGSHFYREEIFEVERDGDIRMEGKT</sequence>
<evidence type="ECO:0000313" key="1">
    <source>
        <dbReference type="EMBL" id="KAF7802660.1"/>
    </source>
</evidence>
<gene>
    <name evidence="1" type="ORF">G2W53_041771</name>
</gene>
<dbReference type="AlphaFoldDB" id="A0A834SEA5"/>
<accession>A0A834SEA5</accession>
<dbReference type="EMBL" id="JAAIUW010000013">
    <property type="protein sequence ID" value="KAF7802660.1"/>
    <property type="molecule type" value="Genomic_DNA"/>
</dbReference>
<evidence type="ECO:0000313" key="2">
    <source>
        <dbReference type="Proteomes" id="UP000634136"/>
    </source>
</evidence>
<reference evidence="1" key="1">
    <citation type="submission" date="2020-09" db="EMBL/GenBank/DDBJ databases">
        <title>Genome-Enabled Discovery of Anthraquinone Biosynthesis in Senna tora.</title>
        <authorList>
            <person name="Kang S.-H."/>
            <person name="Pandey R.P."/>
            <person name="Lee C.-M."/>
            <person name="Sim J.-S."/>
            <person name="Jeong J.-T."/>
            <person name="Choi B.-S."/>
            <person name="Jung M."/>
            <person name="Ginzburg D."/>
            <person name="Zhao K."/>
            <person name="Won S.Y."/>
            <person name="Oh T.-J."/>
            <person name="Yu Y."/>
            <person name="Kim N.-H."/>
            <person name="Lee O.R."/>
            <person name="Lee T.-H."/>
            <person name="Bashyal P."/>
            <person name="Kim T.-S."/>
            <person name="Lee W.-H."/>
            <person name="Kawkins C."/>
            <person name="Kim C.-K."/>
            <person name="Kim J.S."/>
            <person name="Ahn B.O."/>
            <person name="Rhee S.Y."/>
            <person name="Sohng J.K."/>
        </authorList>
    </citation>
    <scope>NUCLEOTIDE SEQUENCE</scope>
    <source>
        <tissue evidence="1">Leaf</tissue>
    </source>
</reference>
<proteinExistence type="predicted"/>
<organism evidence="1 2">
    <name type="scientific">Senna tora</name>
    <dbReference type="NCBI Taxonomy" id="362788"/>
    <lineage>
        <taxon>Eukaryota</taxon>
        <taxon>Viridiplantae</taxon>
        <taxon>Streptophyta</taxon>
        <taxon>Embryophyta</taxon>
        <taxon>Tracheophyta</taxon>
        <taxon>Spermatophyta</taxon>
        <taxon>Magnoliopsida</taxon>
        <taxon>eudicotyledons</taxon>
        <taxon>Gunneridae</taxon>
        <taxon>Pentapetalae</taxon>
        <taxon>rosids</taxon>
        <taxon>fabids</taxon>
        <taxon>Fabales</taxon>
        <taxon>Fabaceae</taxon>
        <taxon>Caesalpinioideae</taxon>
        <taxon>Cassia clade</taxon>
        <taxon>Senna</taxon>
    </lineage>
</organism>
<comment type="caution">
    <text evidence="1">The sequence shown here is derived from an EMBL/GenBank/DDBJ whole genome shotgun (WGS) entry which is preliminary data.</text>
</comment>
<name>A0A834SEA5_9FABA</name>
<dbReference type="Proteomes" id="UP000634136">
    <property type="component" value="Unassembled WGS sequence"/>
</dbReference>
<keyword evidence="2" id="KW-1185">Reference proteome</keyword>